<dbReference type="GO" id="GO:0046872">
    <property type="term" value="F:metal ion binding"/>
    <property type="evidence" value="ECO:0007669"/>
    <property type="project" value="UniProtKB-KW"/>
</dbReference>
<keyword evidence="7" id="KW-0408">Iron</keyword>
<keyword evidence="8" id="KW-0805">Transcription regulation</keyword>
<dbReference type="PROSITE" id="PS51543">
    <property type="entry name" value="FYRC"/>
    <property type="match status" value="1"/>
</dbReference>
<keyword evidence="9" id="KW-0804">Transcription</keyword>
<evidence type="ECO:0000256" key="3">
    <source>
        <dbReference type="ARBA" id="ARBA00022723"/>
    </source>
</evidence>
<dbReference type="InterPro" id="IPR003349">
    <property type="entry name" value="JmjN"/>
</dbReference>
<keyword evidence="4" id="KW-0156">Chromatin regulator</keyword>
<organism evidence="14 15">
    <name type="scientific">Vanilla planifolia</name>
    <name type="common">Vanilla</name>
    <dbReference type="NCBI Taxonomy" id="51239"/>
    <lineage>
        <taxon>Eukaryota</taxon>
        <taxon>Viridiplantae</taxon>
        <taxon>Streptophyta</taxon>
        <taxon>Embryophyta</taxon>
        <taxon>Tracheophyta</taxon>
        <taxon>Spermatophyta</taxon>
        <taxon>Magnoliopsida</taxon>
        <taxon>Liliopsida</taxon>
        <taxon>Asparagales</taxon>
        <taxon>Orchidaceae</taxon>
        <taxon>Vanilloideae</taxon>
        <taxon>Vanilleae</taxon>
        <taxon>Vanilla</taxon>
    </lineage>
</organism>
<dbReference type="InterPro" id="IPR003347">
    <property type="entry name" value="JmjC_dom"/>
</dbReference>
<proteinExistence type="predicted"/>
<evidence type="ECO:0000256" key="5">
    <source>
        <dbReference type="ARBA" id="ARBA00022964"/>
    </source>
</evidence>
<keyword evidence="10" id="KW-0539">Nucleus</keyword>
<dbReference type="SMART" id="SM00542">
    <property type="entry name" value="FYRC"/>
    <property type="match status" value="1"/>
</dbReference>
<keyword evidence="6" id="KW-0560">Oxidoreductase</keyword>
<evidence type="ECO:0000256" key="6">
    <source>
        <dbReference type="ARBA" id="ARBA00023002"/>
    </source>
</evidence>
<evidence type="ECO:0000313" key="14">
    <source>
        <dbReference type="EMBL" id="KAG0501568.1"/>
    </source>
</evidence>
<dbReference type="Pfam" id="PF02928">
    <property type="entry name" value="zf-C5HC2"/>
    <property type="match status" value="1"/>
</dbReference>
<evidence type="ECO:0000259" key="13">
    <source>
        <dbReference type="PROSITE" id="PS51184"/>
    </source>
</evidence>
<gene>
    <name evidence="14" type="ORF">HPP92_001640</name>
</gene>
<accession>A0A835S2W7</accession>
<dbReference type="SMART" id="SM00545">
    <property type="entry name" value="JmjN"/>
    <property type="match status" value="1"/>
</dbReference>
<dbReference type="OrthoDB" id="1678912at2759"/>
<keyword evidence="5" id="KW-0223">Dioxygenase</keyword>
<feature type="region of interest" description="Disordered" evidence="11">
    <location>
        <begin position="18"/>
        <end position="39"/>
    </location>
</feature>
<dbReference type="Proteomes" id="UP000639772">
    <property type="component" value="Chromosome 1"/>
</dbReference>
<dbReference type="GO" id="GO:0045814">
    <property type="term" value="P:negative regulation of gene expression, epigenetic"/>
    <property type="evidence" value="ECO:0007669"/>
    <property type="project" value="UniProtKB-ARBA"/>
</dbReference>
<evidence type="ECO:0000256" key="2">
    <source>
        <dbReference type="ARBA" id="ARBA00004123"/>
    </source>
</evidence>
<feature type="domain" description="JmjC" evidence="13">
    <location>
        <begin position="344"/>
        <end position="510"/>
    </location>
</feature>
<dbReference type="SMART" id="SM00541">
    <property type="entry name" value="FYRN"/>
    <property type="match status" value="1"/>
</dbReference>
<feature type="domain" description="JmjN" evidence="12">
    <location>
        <begin position="131"/>
        <end position="172"/>
    </location>
</feature>
<dbReference type="EMBL" id="JADCNM010000001">
    <property type="protein sequence ID" value="KAG0501568.1"/>
    <property type="molecule type" value="Genomic_DNA"/>
</dbReference>
<dbReference type="Pfam" id="PF02375">
    <property type="entry name" value="JmjN"/>
    <property type="match status" value="1"/>
</dbReference>
<dbReference type="Gene3D" id="3.30.160.360">
    <property type="match status" value="1"/>
</dbReference>
<dbReference type="GO" id="GO:0034647">
    <property type="term" value="F:histone H3K4me/H3K4me2/H3K4me3 demethylase activity"/>
    <property type="evidence" value="ECO:0007669"/>
    <property type="project" value="TreeGrafter"/>
</dbReference>
<dbReference type="SMART" id="SM00558">
    <property type="entry name" value="JmjC"/>
    <property type="match status" value="1"/>
</dbReference>
<dbReference type="InterPro" id="IPR004198">
    <property type="entry name" value="Znf_C5HC2"/>
</dbReference>
<dbReference type="PROSITE" id="PS51183">
    <property type="entry name" value="JMJN"/>
    <property type="match status" value="1"/>
</dbReference>
<dbReference type="PANTHER" id="PTHR10694:SF105">
    <property type="entry name" value="LYSINE-SPECIFIC DEMETHYLASE JMJ14"/>
    <property type="match status" value="1"/>
</dbReference>
<protein>
    <submittedName>
        <fullName evidence="14">Uncharacterized protein</fullName>
    </submittedName>
</protein>
<sequence length="1137" mass="129307">MEETRFFFFLEELGKDPEDAAVNSGNSGQSTVTPPMDGGCDDNTIFRVKRSLRRRNGIDYSIIDYSSEEELDHNKLIQGFEELMIFDFDTRRSKHSRKANDVRGRLPNLEFEEVTARWAPEGACRPFIEEAPVFYPTEEDFKDTLGYISRIRHEGEKYGICRIIPPPSWNPSCPLREKSIWELAQFSTRVQQIDKLQNREPMRKRSRNRFQRKRKRRKRIRFGMSRRRDNNNAIDVNDCSSDTDEKFGFQPGSDFTLQSFQMYAENFKEQYFGMQDGMGDKFLCDDETFKRWKPSVEVIEGEYWRIVEKPTNEVEVFYGADLETGIFGSGFPREKSTIAKDMDPHVYSGWNLNNFPRLPGSLLSFEDGDISGVLVPWLYIAMCFSSFCWHVEDHHLYSLNYLHWGDPKIWYGVPGSAAVKLEDAMRKHLPELFEEQPDLLHELVTQLSPSVLKSEGVPVYRAVQNAGEFVLTFPRAYHSGFSCGFNCAEAVNVAPMDWLPHGQCAVELYSEQHRKTSISHDKLLMGAAREAIRAQWELLFGLKNSHNLSIQGFCGKDGMLTMAMRARVEMERVRRETYCRPSQARKMDRDFDSSNERECFYCFYDLHLSAMGCECSSNRHACLTHAGQLCTCEPSRRFFLFRYSMDELNTMIEALEGCSSAVQQWGSFDMGLVLPSKVTENIDQKNLNPICEPDQRVFFEKTIPAVDRNISGRSCTMNVVGLSSQNPETSFVTNIKEELDSGNINGINHGSASRQRHELMCSQITLEENNRCELDPGSSLDVYQGELSKDSKVRIHDLPERACGFNEGNKKEQDFTVGVMQELTTGGWLEGKDMKKCESIITSNTPLWPNPLGGSVGLSPSCSSDTRCTNQFSTKLFGIHLKQHQSLLPSSGEIKSGIPGIKKHFVEPLQLGVALFGKHWCNAKAIFPKGFRSRVRYFSVLNPVQTCRYISEVVDAGLIGPLFKVSLEGSPEETFLHSSPAACWDLVRQRLNQEIKRQGGVGSQDLPPLQPPGSIDGLEMFGFLSPSIVEMVESLDPCRRCSEYWASKPNKRAPNSAKKPPPGFGSTIPSVQDNVYSERSDPSADDEVYHLLRPLFRKASLEELLVLHRIFRSGSDSSCWRAAHRALLNEVEKNVQK</sequence>
<comment type="caution">
    <text evidence="14">The sequence shown here is derived from an EMBL/GenBank/DDBJ whole genome shotgun (WGS) entry which is preliminary data.</text>
</comment>
<evidence type="ECO:0000256" key="7">
    <source>
        <dbReference type="ARBA" id="ARBA00023004"/>
    </source>
</evidence>
<evidence type="ECO:0000256" key="8">
    <source>
        <dbReference type="ARBA" id="ARBA00023015"/>
    </source>
</evidence>
<dbReference type="PANTHER" id="PTHR10694">
    <property type="entry name" value="LYSINE-SPECIFIC DEMETHYLASE"/>
    <property type="match status" value="1"/>
</dbReference>
<feature type="compositionally biased region" description="Polar residues" evidence="11">
    <location>
        <begin position="23"/>
        <end position="33"/>
    </location>
</feature>
<evidence type="ECO:0000256" key="9">
    <source>
        <dbReference type="ARBA" id="ARBA00023163"/>
    </source>
</evidence>
<dbReference type="PROSITE" id="PS51542">
    <property type="entry name" value="FYRN"/>
    <property type="match status" value="1"/>
</dbReference>
<dbReference type="Pfam" id="PF05964">
    <property type="entry name" value="FYRN"/>
    <property type="match status" value="1"/>
</dbReference>
<dbReference type="FunFam" id="3.30.160.360:FF:000005">
    <property type="entry name" value="Putative lysine-specific demethylase JMJ16"/>
    <property type="match status" value="1"/>
</dbReference>
<dbReference type="Pfam" id="PF05965">
    <property type="entry name" value="FYRC"/>
    <property type="match status" value="1"/>
</dbReference>
<reference evidence="14 15" key="1">
    <citation type="journal article" date="2020" name="Nat. Food">
        <title>A phased Vanilla planifolia genome enables genetic improvement of flavour and production.</title>
        <authorList>
            <person name="Hasing T."/>
            <person name="Tang H."/>
            <person name="Brym M."/>
            <person name="Khazi F."/>
            <person name="Huang T."/>
            <person name="Chambers A.H."/>
        </authorList>
    </citation>
    <scope>NUCLEOTIDE SEQUENCE [LARGE SCALE GENOMIC DNA]</scope>
    <source>
        <tissue evidence="14">Leaf</tissue>
    </source>
</reference>
<evidence type="ECO:0000256" key="4">
    <source>
        <dbReference type="ARBA" id="ARBA00022853"/>
    </source>
</evidence>
<feature type="region of interest" description="Disordered" evidence="11">
    <location>
        <begin position="1049"/>
        <end position="1070"/>
    </location>
</feature>
<keyword evidence="3" id="KW-0479">Metal-binding</keyword>
<evidence type="ECO:0000259" key="12">
    <source>
        <dbReference type="PROSITE" id="PS51183"/>
    </source>
</evidence>
<dbReference type="SUPFAM" id="SSF51197">
    <property type="entry name" value="Clavaminate synthase-like"/>
    <property type="match status" value="1"/>
</dbReference>
<comment type="cofactor">
    <cofactor evidence="1">
        <name>Fe(2+)</name>
        <dbReference type="ChEBI" id="CHEBI:29033"/>
    </cofactor>
</comment>
<dbReference type="GO" id="GO:0005634">
    <property type="term" value="C:nucleus"/>
    <property type="evidence" value="ECO:0007669"/>
    <property type="project" value="UniProtKB-SubCell"/>
</dbReference>
<dbReference type="InterPro" id="IPR003888">
    <property type="entry name" value="FYrich_N"/>
</dbReference>
<dbReference type="Gene3D" id="2.60.120.650">
    <property type="entry name" value="Cupin"/>
    <property type="match status" value="1"/>
</dbReference>
<evidence type="ECO:0000313" key="15">
    <source>
        <dbReference type="Proteomes" id="UP000639772"/>
    </source>
</evidence>
<name>A0A835S2W7_VANPL</name>
<dbReference type="GO" id="GO:0000785">
    <property type="term" value="C:chromatin"/>
    <property type="evidence" value="ECO:0007669"/>
    <property type="project" value="TreeGrafter"/>
</dbReference>
<evidence type="ECO:0000256" key="11">
    <source>
        <dbReference type="SAM" id="MobiDB-lite"/>
    </source>
</evidence>
<dbReference type="PROSITE" id="PS51184">
    <property type="entry name" value="JMJC"/>
    <property type="match status" value="1"/>
</dbReference>
<dbReference type="Pfam" id="PF02373">
    <property type="entry name" value="JmjC"/>
    <property type="match status" value="1"/>
</dbReference>
<comment type="subcellular location">
    <subcellularLocation>
        <location evidence="2">Nucleus</location>
    </subcellularLocation>
</comment>
<evidence type="ECO:0000256" key="10">
    <source>
        <dbReference type="ARBA" id="ARBA00023242"/>
    </source>
</evidence>
<dbReference type="AlphaFoldDB" id="A0A835S2W7"/>
<evidence type="ECO:0000256" key="1">
    <source>
        <dbReference type="ARBA" id="ARBA00001954"/>
    </source>
</evidence>
<dbReference type="InterPro" id="IPR003889">
    <property type="entry name" value="FYrich_C"/>
</dbReference>